<feature type="transmembrane region" description="Helical" evidence="1">
    <location>
        <begin position="39"/>
        <end position="62"/>
    </location>
</feature>
<dbReference type="STRING" id="402626.Rpic_1402"/>
<evidence type="ECO:0000256" key="2">
    <source>
        <dbReference type="SAM" id="SignalP"/>
    </source>
</evidence>
<feature type="signal peptide" evidence="2">
    <location>
        <begin position="1"/>
        <end position="23"/>
    </location>
</feature>
<dbReference type="EMBL" id="CP001068">
    <property type="protein sequence ID" value="ACD26543.1"/>
    <property type="molecule type" value="Genomic_DNA"/>
</dbReference>
<dbReference type="Pfam" id="PF05356">
    <property type="entry name" value="Phage_Coat_B"/>
    <property type="match status" value="1"/>
</dbReference>
<dbReference type="InterPro" id="IPR008020">
    <property type="entry name" value="G8P"/>
</dbReference>
<dbReference type="KEGG" id="rpi:Rpic_1402"/>
<proteinExistence type="predicted"/>
<evidence type="ECO:0000313" key="3">
    <source>
        <dbReference type="EMBL" id="ACD26543.1"/>
    </source>
</evidence>
<dbReference type="AlphaFoldDB" id="B2UBX0"/>
<reference evidence="3" key="1">
    <citation type="submission" date="2008-05" db="EMBL/GenBank/DDBJ databases">
        <title>Complete sequence of chromosome1 of Ralstonia pickettii 12J.</title>
        <authorList>
            <consortium name="US DOE Joint Genome Institute"/>
            <person name="Lucas S."/>
            <person name="Copeland A."/>
            <person name="Lapidus A."/>
            <person name="Glavina del Rio T."/>
            <person name="Dalin E."/>
            <person name="Tice H."/>
            <person name="Bruce D."/>
            <person name="Goodwin L."/>
            <person name="Pitluck S."/>
            <person name="Meincke L."/>
            <person name="Brettin T."/>
            <person name="Detter J.C."/>
            <person name="Han C."/>
            <person name="Kuske C.R."/>
            <person name="Schmutz J."/>
            <person name="Larimer F."/>
            <person name="Land M."/>
            <person name="Hauser L."/>
            <person name="Kyrpides N."/>
            <person name="Mikhailova N."/>
            <person name="Marsh T."/>
            <person name="Richardson P."/>
        </authorList>
    </citation>
    <scope>NUCLEOTIDE SEQUENCE</scope>
    <source>
        <strain evidence="3">12J</strain>
    </source>
</reference>
<organism evidence="3">
    <name type="scientific">Ralstonia pickettii (strain 12J)</name>
    <dbReference type="NCBI Taxonomy" id="402626"/>
    <lineage>
        <taxon>Bacteria</taxon>
        <taxon>Pseudomonadati</taxon>
        <taxon>Pseudomonadota</taxon>
        <taxon>Betaproteobacteria</taxon>
        <taxon>Burkholderiales</taxon>
        <taxon>Burkholderiaceae</taxon>
        <taxon>Ralstonia</taxon>
    </lineage>
</organism>
<sequence>MNSNFKKGAFAVGAAVAAGSAMAEGVDVSAVVTTLGTGVAAIGLIGVAILGLAAVVAIYNWVRKPIK</sequence>
<evidence type="ECO:0000256" key="1">
    <source>
        <dbReference type="SAM" id="Phobius"/>
    </source>
</evidence>
<evidence type="ECO:0008006" key="4">
    <source>
        <dbReference type="Google" id="ProtNLM"/>
    </source>
</evidence>
<keyword evidence="1" id="KW-0472">Membrane</keyword>
<dbReference type="PATRIC" id="fig|402626.5.peg.2607"/>
<gene>
    <name evidence="3" type="ordered locus">Rpic_1402</name>
</gene>
<feature type="chain" id="PRO_5002783336" description="Methyltransferase" evidence="2">
    <location>
        <begin position="24"/>
        <end position="67"/>
    </location>
</feature>
<protein>
    <recommendedName>
        <fullName evidence="4">Methyltransferase</fullName>
    </recommendedName>
</protein>
<keyword evidence="1" id="KW-0812">Transmembrane</keyword>
<accession>B2UBX0</accession>
<keyword evidence="1" id="KW-1133">Transmembrane helix</keyword>
<dbReference type="SUPFAM" id="SSF57987">
    <property type="entry name" value="Inovirus (filamentous phage) major coat protein"/>
    <property type="match status" value="1"/>
</dbReference>
<name>B2UBX0_RALPJ</name>
<keyword evidence="2" id="KW-0732">Signal</keyword>
<dbReference type="HOGENOM" id="CLU_2809374_0_0_4"/>